<dbReference type="Gene3D" id="2.40.10.10">
    <property type="entry name" value="Trypsin-like serine proteases"/>
    <property type="match status" value="2"/>
</dbReference>
<evidence type="ECO:0000313" key="9">
    <source>
        <dbReference type="EMBL" id="KIG15889.1"/>
    </source>
</evidence>
<evidence type="ECO:0000313" key="10">
    <source>
        <dbReference type="Proteomes" id="UP000031599"/>
    </source>
</evidence>
<keyword evidence="2 7" id="KW-0645">Protease</keyword>
<dbReference type="GO" id="GO:0004252">
    <property type="term" value="F:serine-type endopeptidase activity"/>
    <property type="evidence" value="ECO:0007669"/>
    <property type="project" value="InterPro"/>
</dbReference>
<reference evidence="9 10" key="1">
    <citation type="submission" date="2014-12" db="EMBL/GenBank/DDBJ databases">
        <title>Genome assembly of Enhygromyxa salina DSM 15201.</title>
        <authorList>
            <person name="Sharma G."/>
            <person name="Subramanian S."/>
        </authorList>
    </citation>
    <scope>NUCLEOTIDE SEQUENCE [LARGE SCALE GENOMIC DNA]</scope>
    <source>
        <strain evidence="9 10">DSM 15201</strain>
    </source>
</reference>
<dbReference type="GO" id="GO:0006508">
    <property type="term" value="P:proteolysis"/>
    <property type="evidence" value="ECO:0007669"/>
    <property type="project" value="UniProtKB-KW"/>
</dbReference>
<dbReference type="InterPro" id="IPR050966">
    <property type="entry name" value="Glutamyl_endopeptidase"/>
</dbReference>
<feature type="active site" description="Charge relay system" evidence="6">
    <location>
        <position position="280"/>
    </location>
</feature>
<dbReference type="PROSITE" id="PS00134">
    <property type="entry name" value="TRYPSIN_HIS"/>
    <property type="match status" value="1"/>
</dbReference>
<evidence type="ECO:0000256" key="6">
    <source>
        <dbReference type="PIRSR" id="PIRSR608256-1"/>
    </source>
</evidence>
<dbReference type="AlphaFoldDB" id="A0A0C1ZE06"/>
<organism evidence="9 10">
    <name type="scientific">Enhygromyxa salina</name>
    <dbReference type="NCBI Taxonomy" id="215803"/>
    <lineage>
        <taxon>Bacteria</taxon>
        <taxon>Pseudomonadati</taxon>
        <taxon>Myxococcota</taxon>
        <taxon>Polyangia</taxon>
        <taxon>Nannocystales</taxon>
        <taxon>Nannocystaceae</taxon>
        <taxon>Enhygromyxa</taxon>
    </lineage>
</organism>
<dbReference type="PROSITE" id="PS00672">
    <property type="entry name" value="V8_HIS"/>
    <property type="match status" value="1"/>
</dbReference>
<keyword evidence="5 7" id="KW-0720">Serine protease</keyword>
<feature type="active site" description="Charge relay system" evidence="6">
    <location>
        <position position="156"/>
    </location>
</feature>
<dbReference type="InterPro" id="IPR043504">
    <property type="entry name" value="Peptidase_S1_PA_chymotrypsin"/>
</dbReference>
<evidence type="ECO:0000256" key="1">
    <source>
        <dbReference type="ARBA" id="ARBA00008764"/>
    </source>
</evidence>
<dbReference type="Proteomes" id="UP000031599">
    <property type="component" value="Unassembled WGS sequence"/>
</dbReference>
<dbReference type="EMBL" id="JMCC02000046">
    <property type="protein sequence ID" value="KIG15889.1"/>
    <property type="molecule type" value="Genomic_DNA"/>
</dbReference>
<keyword evidence="4 7" id="KW-0378">Hydrolase</keyword>
<dbReference type="PANTHER" id="PTHR15462:SF8">
    <property type="entry name" value="SERINE PROTEASE"/>
    <property type="match status" value="1"/>
</dbReference>
<dbReference type="InterPro" id="IPR009003">
    <property type="entry name" value="Peptidase_S1_PA"/>
</dbReference>
<evidence type="ECO:0000256" key="8">
    <source>
        <dbReference type="SAM" id="MobiDB-lite"/>
    </source>
</evidence>
<proteinExistence type="inferred from homology"/>
<keyword evidence="3" id="KW-0732">Signal</keyword>
<feature type="region of interest" description="Disordered" evidence="8">
    <location>
        <begin position="1"/>
        <end position="44"/>
    </location>
</feature>
<dbReference type="EC" id="3.4.21.-" evidence="7"/>
<dbReference type="InterPro" id="IPR008256">
    <property type="entry name" value="Peptidase_S1B"/>
</dbReference>
<dbReference type="InterPro" id="IPR018114">
    <property type="entry name" value="TRYPSIN_HIS"/>
</dbReference>
<feature type="compositionally biased region" description="Basic and acidic residues" evidence="8">
    <location>
        <begin position="1"/>
        <end position="16"/>
    </location>
</feature>
<dbReference type="InterPro" id="IPR028301">
    <property type="entry name" value="V8_his_AS"/>
</dbReference>
<feature type="active site" description="Charge relay system" evidence="6">
    <location>
        <position position="206"/>
    </location>
</feature>
<comment type="caution">
    <text evidence="9">The sequence shown here is derived from an EMBL/GenBank/DDBJ whole genome shotgun (WGS) entry which is preliminary data.</text>
</comment>
<accession>A0A0C1ZE06</accession>
<evidence type="ECO:0000256" key="2">
    <source>
        <dbReference type="ARBA" id="ARBA00022670"/>
    </source>
</evidence>
<protein>
    <recommendedName>
        <fullName evidence="7">Serine protease</fullName>
        <ecNumber evidence="7">3.4.21.-</ecNumber>
    </recommendedName>
</protein>
<sequence length="326" mass="35031">MQAKPGPHEFTYHRAMPEAADPHAPISSDEAGERDTVDAAPGQGANWPIGEHAQLGLETVPGWTPPAAYARESTRDTGPRGVDSLLPNWAATHPGAGHSGYRPESTIGGDERVRIYETNKYPWRPICQLTIHSRLGDEFIGTGWLIGPRTIVTAGHCVYLPAMGGWAKRVVVSAARNGQDRPFSSVVATKFHSVRGWTVDGKREHDYAVISLAEDAALPEVGQFGYAVYDTPTLLGSYVNLAGYPADKDGGTTLWWSARRSAQVDAHVLRYDADTAAGQSGAPVWRLDPSTGRRVVVGIHTNGALTGNSATRINACVFANLAKWTA</sequence>
<dbReference type="Pfam" id="PF13365">
    <property type="entry name" value="Trypsin_2"/>
    <property type="match status" value="1"/>
</dbReference>
<dbReference type="PRINTS" id="PR00839">
    <property type="entry name" value="V8PROTEASE"/>
</dbReference>
<gene>
    <name evidence="9" type="ORF">DB30_05196</name>
</gene>
<evidence type="ECO:0000256" key="7">
    <source>
        <dbReference type="RuleBase" id="RU004296"/>
    </source>
</evidence>
<name>A0A0C1ZE06_9BACT</name>
<dbReference type="PANTHER" id="PTHR15462">
    <property type="entry name" value="SERINE PROTEASE"/>
    <property type="match status" value="1"/>
</dbReference>
<evidence type="ECO:0000256" key="5">
    <source>
        <dbReference type="ARBA" id="ARBA00022825"/>
    </source>
</evidence>
<evidence type="ECO:0000256" key="3">
    <source>
        <dbReference type="ARBA" id="ARBA00022729"/>
    </source>
</evidence>
<dbReference type="SUPFAM" id="SSF50494">
    <property type="entry name" value="Trypsin-like serine proteases"/>
    <property type="match status" value="1"/>
</dbReference>
<comment type="similarity">
    <text evidence="1 7">Belongs to the peptidase S1B family.</text>
</comment>
<evidence type="ECO:0000256" key="4">
    <source>
        <dbReference type="ARBA" id="ARBA00022801"/>
    </source>
</evidence>